<evidence type="ECO:0000313" key="7">
    <source>
        <dbReference type="EMBL" id="KAK5952476.1"/>
    </source>
</evidence>
<feature type="transmembrane region" description="Helical" evidence="5">
    <location>
        <begin position="107"/>
        <end position="126"/>
    </location>
</feature>
<protein>
    <submittedName>
        <fullName evidence="7">Uncharacterized protein</fullName>
    </submittedName>
</protein>
<dbReference type="Proteomes" id="UP001316803">
    <property type="component" value="Unassembled WGS sequence"/>
</dbReference>
<evidence type="ECO:0000256" key="5">
    <source>
        <dbReference type="SAM" id="Phobius"/>
    </source>
</evidence>
<proteinExistence type="predicted"/>
<feature type="transmembrane region" description="Helical" evidence="5">
    <location>
        <begin position="133"/>
        <end position="151"/>
    </location>
</feature>
<evidence type="ECO:0000256" key="6">
    <source>
        <dbReference type="SAM" id="SignalP"/>
    </source>
</evidence>
<keyword evidence="4 5" id="KW-0472">Membrane</keyword>
<dbReference type="PANTHER" id="PTHR31465:SF15">
    <property type="entry name" value="LIPID TRANSPORTER ATNI-RELATED"/>
    <property type="match status" value="1"/>
</dbReference>
<keyword evidence="8" id="KW-1185">Reference proteome</keyword>
<comment type="caution">
    <text evidence="7">The sequence shown here is derived from an EMBL/GenBank/DDBJ whole genome shotgun (WGS) entry which is preliminary data.</text>
</comment>
<accession>A0AAN8I6Z1</accession>
<feature type="transmembrane region" description="Helical" evidence="5">
    <location>
        <begin position="201"/>
        <end position="226"/>
    </location>
</feature>
<evidence type="ECO:0000313" key="8">
    <source>
        <dbReference type="Proteomes" id="UP001316803"/>
    </source>
</evidence>
<reference evidence="7 8" key="1">
    <citation type="submission" date="2022-12" db="EMBL/GenBank/DDBJ databases">
        <title>Genomic features and morphological characterization of a novel Knufia sp. strain isolated from spacecraft assembly facility.</title>
        <authorList>
            <person name="Teixeira M."/>
            <person name="Chander A.M."/>
            <person name="Stajich J.E."/>
            <person name="Venkateswaran K."/>
        </authorList>
    </citation>
    <scope>NUCLEOTIDE SEQUENCE [LARGE SCALE GENOMIC DNA]</scope>
    <source>
        <strain evidence="7 8">FJI-L2-BK-P2</strain>
    </source>
</reference>
<comment type="subcellular location">
    <subcellularLocation>
        <location evidence="1">Membrane</location>
        <topology evidence="1">Multi-pass membrane protein</topology>
    </subcellularLocation>
</comment>
<dbReference type="PANTHER" id="PTHR31465">
    <property type="entry name" value="PROTEIN RTA1-RELATED"/>
    <property type="match status" value="1"/>
</dbReference>
<name>A0AAN8I6Z1_9EURO</name>
<dbReference type="Pfam" id="PF04479">
    <property type="entry name" value="RTA1"/>
    <property type="match status" value="1"/>
</dbReference>
<feature type="signal peptide" evidence="6">
    <location>
        <begin position="1"/>
        <end position="19"/>
    </location>
</feature>
<dbReference type="AlphaFoldDB" id="A0AAN8I6Z1"/>
<keyword evidence="3 5" id="KW-1133">Transmembrane helix</keyword>
<dbReference type="GO" id="GO:0016020">
    <property type="term" value="C:membrane"/>
    <property type="evidence" value="ECO:0007669"/>
    <property type="project" value="UniProtKB-SubCell"/>
</dbReference>
<evidence type="ECO:0000256" key="1">
    <source>
        <dbReference type="ARBA" id="ARBA00004141"/>
    </source>
</evidence>
<evidence type="ECO:0000256" key="4">
    <source>
        <dbReference type="ARBA" id="ARBA00023136"/>
    </source>
</evidence>
<feature type="transmembrane region" description="Helical" evidence="5">
    <location>
        <begin position="246"/>
        <end position="269"/>
    </location>
</feature>
<keyword evidence="2 5" id="KW-0812">Transmembrane</keyword>
<dbReference type="InterPro" id="IPR007568">
    <property type="entry name" value="RTA1"/>
</dbReference>
<keyword evidence="6" id="KW-0732">Signal</keyword>
<feature type="transmembrane region" description="Helical" evidence="5">
    <location>
        <begin position="290"/>
        <end position="307"/>
    </location>
</feature>
<feature type="chain" id="PRO_5042887294" evidence="6">
    <location>
        <begin position="20"/>
        <end position="385"/>
    </location>
</feature>
<feature type="transmembrane region" description="Helical" evidence="5">
    <location>
        <begin position="327"/>
        <end position="347"/>
    </location>
</feature>
<evidence type="ECO:0000256" key="2">
    <source>
        <dbReference type="ARBA" id="ARBA00022692"/>
    </source>
</evidence>
<feature type="transmembrane region" description="Helical" evidence="5">
    <location>
        <begin position="163"/>
        <end position="189"/>
    </location>
</feature>
<evidence type="ECO:0000256" key="3">
    <source>
        <dbReference type="ARBA" id="ARBA00022989"/>
    </source>
</evidence>
<dbReference type="EMBL" id="JAKLMC020000015">
    <property type="protein sequence ID" value="KAK5952476.1"/>
    <property type="molecule type" value="Genomic_DNA"/>
</dbReference>
<gene>
    <name evidence="7" type="ORF">OHC33_006519</name>
</gene>
<sequence>MKNQVHIDVLFMIAFATSAHSIVSKTISPRDDSSLVLDLPTISPVSLGLPTITPVSLSLPSVSIPTVSIPSVSLDLPEQCTPTIEPDKNGYIPAGECGANWNYSPSFPAALVFTLLFLITLIIHIIQATVYKNTYCWVVCMAATWELIAYISRALGSRNQQSLALATVSQITVLVSPVWVHAFAYMVFARIVHIYSSTGKVWFFTATTLAMIFVTLDIIAFFVQLIGGGMAGPGSDAETAKRGLNIYMTGIGVQEAFVVAFSLLIVKFVREKIETERRGNLGRGVGWRRLVYALCACLVFISVRIVFRLVEFSGGMGMDNKVPYNEKLFYAFEAVRMLLAIVVWNAVHPTDHSWGRVEIATELAWREVVQLSRTKGQESWEEAGR</sequence>
<organism evidence="7 8">
    <name type="scientific">Knufia fluminis</name>
    <dbReference type="NCBI Taxonomy" id="191047"/>
    <lineage>
        <taxon>Eukaryota</taxon>
        <taxon>Fungi</taxon>
        <taxon>Dikarya</taxon>
        <taxon>Ascomycota</taxon>
        <taxon>Pezizomycotina</taxon>
        <taxon>Eurotiomycetes</taxon>
        <taxon>Chaetothyriomycetidae</taxon>
        <taxon>Chaetothyriales</taxon>
        <taxon>Trichomeriaceae</taxon>
        <taxon>Knufia</taxon>
    </lineage>
</organism>